<dbReference type="WBParaSite" id="PS1159_v2.g7223.t1">
    <property type="protein sequence ID" value="PS1159_v2.g7223.t1"/>
    <property type="gene ID" value="PS1159_v2.g7223"/>
</dbReference>
<sequence length="87" mass="9583">MVEARVFVGNLKKTRVSREDLVGIFKCCGDVLGATLFKGYALIQFSTQTEAELSVQILNDYTWEGSELVVKILTLYSTNNAVDCSNG</sequence>
<dbReference type="Proteomes" id="UP000887580">
    <property type="component" value="Unplaced"/>
</dbReference>
<proteinExistence type="predicted"/>
<reference evidence="2" key="1">
    <citation type="submission" date="2022-11" db="UniProtKB">
        <authorList>
            <consortium name="WormBaseParasite"/>
        </authorList>
    </citation>
    <scope>IDENTIFICATION</scope>
</reference>
<evidence type="ECO:0000313" key="2">
    <source>
        <dbReference type="WBParaSite" id="PS1159_v2.g7223.t1"/>
    </source>
</evidence>
<organism evidence="1 2">
    <name type="scientific">Panagrolaimus sp. PS1159</name>
    <dbReference type="NCBI Taxonomy" id="55785"/>
    <lineage>
        <taxon>Eukaryota</taxon>
        <taxon>Metazoa</taxon>
        <taxon>Ecdysozoa</taxon>
        <taxon>Nematoda</taxon>
        <taxon>Chromadorea</taxon>
        <taxon>Rhabditida</taxon>
        <taxon>Tylenchina</taxon>
        <taxon>Panagrolaimomorpha</taxon>
        <taxon>Panagrolaimoidea</taxon>
        <taxon>Panagrolaimidae</taxon>
        <taxon>Panagrolaimus</taxon>
    </lineage>
</organism>
<evidence type="ECO:0000313" key="1">
    <source>
        <dbReference type="Proteomes" id="UP000887580"/>
    </source>
</evidence>
<accession>A0AC35GP41</accession>
<protein>
    <submittedName>
        <fullName evidence="2">RRM domain-containing protein</fullName>
    </submittedName>
</protein>
<name>A0AC35GP41_9BILA</name>